<feature type="transmembrane region" description="Helical" evidence="5">
    <location>
        <begin position="52"/>
        <end position="72"/>
    </location>
</feature>
<dbReference type="EMBL" id="KQ964625">
    <property type="protein sequence ID" value="KXN67604.1"/>
    <property type="molecule type" value="Genomic_DNA"/>
</dbReference>
<feature type="transmembrane region" description="Helical" evidence="5">
    <location>
        <begin position="262"/>
        <end position="284"/>
    </location>
</feature>
<evidence type="ECO:0000313" key="8">
    <source>
        <dbReference type="Proteomes" id="UP000070444"/>
    </source>
</evidence>
<feature type="transmembrane region" description="Helical" evidence="5">
    <location>
        <begin position="128"/>
        <end position="151"/>
    </location>
</feature>
<keyword evidence="2 5" id="KW-0812">Transmembrane</keyword>
<dbReference type="Gene3D" id="1.20.1070.10">
    <property type="entry name" value="Rhodopsin 7-helix transmembrane proteins"/>
    <property type="match status" value="1"/>
</dbReference>
<evidence type="ECO:0000256" key="3">
    <source>
        <dbReference type="ARBA" id="ARBA00022989"/>
    </source>
</evidence>
<dbReference type="PROSITE" id="PS50262">
    <property type="entry name" value="G_PROTEIN_RECEP_F1_2"/>
    <property type="match status" value="1"/>
</dbReference>
<keyword evidence="4 5" id="KW-0472">Membrane</keyword>
<accession>A0A137NY77</accession>
<feature type="domain" description="G-protein coupled receptors family 1 profile" evidence="6">
    <location>
        <begin position="29"/>
        <end position="281"/>
    </location>
</feature>
<evidence type="ECO:0000313" key="7">
    <source>
        <dbReference type="EMBL" id="KXN67604.1"/>
    </source>
</evidence>
<feature type="transmembrane region" description="Helical" evidence="5">
    <location>
        <begin position="20"/>
        <end position="40"/>
    </location>
</feature>
<comment type="subcellular location">
    <subcellularLocation>
        <location evidence="1">Membrane</location>
    </subcellularLocation>
</comment>
<proteinExistence type="predicted"/>
<reference evidence="7 8" key="1">
    <citation type="journal article" date="2015" name="Genome Biol. Evol.">
        <title>Phylogenomic analyses indicate that early fungi evolved digesting cell walls of algal ancestors of land plants.</title>
        <authorList>
            <person name="Chang Y."/>
            <person name="Wang S."/>
            <person name="Sekimoto S."/>
            <person name="Aerts A.L."/>
            <person name="Choi C."/>
            <person name="Clum A."/>
            <person name="LaButti K.M."/>
            <person name="Lindquist E.A."/>
            <person name="Yee Ngan C."/>
            <person name="Ohm R.A."/>
            <person name="Salamov A.A."/>
            <person name="Grigoriev I.V."/>
            <person name="Spatafora J.W."/>
            <person name="Berbee M.L."/>
        </authorList>
    </citation>
    <scope>NUCLEOTIDE SEQUENCE [LARGE SCALE GENOMIC DNA]</scope>
    <source>
        <strain evidence="7 8">NRRL 28638</strain>
    </source>
</reference>
<dbReference type="GO" id="GO:0016020">
    <property type="term" value="C:membrane"/>
    <property type="evidence" value="ECO:0007669"/>
    <property type="project" value="UniProtKB-SubCell"/>
</dbReference>
<sequence>MEENNTSLEVKSNLVEPLKFLSLIFGIIGLSLTLIILISLKNLINRTIGSHLLICLAILMIDTILCLSNIIFGLTGIINDQYIVNNRWFCDFVLLIYIGGNYISIWYVGLLSLERGLLVIHNIKLPKVFWLTIISCELLLFLIINIIAITNNKVGVATLALYCSILHNLEFGLIITYIYFSLLVISVLITIYSYIGIAITQRRRAWKDIRELNLDKDETLKSANRTITRVLALLILYLITNGCDLVNSLIEISSGIERSTTANFVAILLLNCNPIVNSIVLVQFHETVKLALVKSYPCIGKFIGKGGVINENEHQID</sequence>
<dbReference type="OrthoDB" id="10021141at2759"/>
<evidence type="ECO:0000256" key="2">
    <source>
        <dbReference type="ARBA" id="ARBA00022692"/>
    </source>
</evidence>
<dbReference type="CDD" id="cd00637">
    <property type="entry name" value="7tm_classA_rhodopsin-like"/>
    <property type="match status" value="1"/>
</dbReference>
<feature type="transmembrane region" description="Helical" evidence="5">
    <location>
        <begin position="230"/>
        <end position="250"/>
    </location>
</feature>
<keyword evidence="3 5" id="KW-1133">Transmembrane helix</keyword>
<organism evidence="7 8">
    <name type="scientific">Conidiobolus coronatus (strain ATCC 28846 / CBS 209.66 / NRRL 28638)</name>
    <name type="common">Delacroixia coronata</name>
    <dbReference type="NCBI Taxonomy" id="796925"/>
    <lineage>
        <taxon>Eukaryota</taxon>
        <taxon>Fungi</taxon>
        <taxon>Fungi incertae sedis</taxon>
        <taxon>Zoopagomycota</taxon>
        <taxon>Entomophthoromycotina</taxon>
        <taxon>Entomophthoromycetes</taxon>
        <taxon>Entomophthorales</taxon>
        <taxon>Ancylistaceae</taxon>
        <taxon>Conidiobolus</taxon>
    </lineage>
</organism>
<evidence type="ECO:0000256" key="5">
    <source>
        <dbReference type="SAM" id="Phobius"/>
    </source>
</evidence>
<dbReference type="SUPFAM" id="SSF81321">
    <property type="entry name" value="Family A G protein-coupled receptor-like"/>
    <property type="match status" value="1"/>
</dbReference>
<dbReference type="InterPro" id="IPR017452">
    <property type="entry name" value="GPCR_Rhodpsn_7TM"/>
</dbReference>
<evidence type="ECO:0000259" key="6">
    <source>
        <dbReference type="PROSITE" id="PS50262"/>
    </source>
</evidence>
<feature type="transmembrane region" description="Helical" evidence="5">
    <location>
        <begin position="171"/>
        <end position="195"/>
    </location>
</feature>
<evidence type="ECO:0000256" key="4">
    <source>
        <dbReference type="ARBA" id="ARBA00023136"/>
    </source>
</evidence>
<name>A0A137NY77_CONC2</name>
<evidence type="ECO:0000256" key="1">
    <source>
        <dbReference type="ARBA" id="ARBA00004370"/>
    </source>
</evidence>
<feature type="transmembrane region" description="Helical" evidence="5">
    <location>
        <begin position="92"/>
        <end position="113"/>
    </location>
</feature>
<dbReference type="AlphaFoldDB" id="A0A137NY77"/>
<gene>
    <name evidence="7" type="ORF">CONCODRAFT_10295</name>
</gene>
<dbReference type="Proteomes" id="UP000070444">
    <property type="component" value="Unassembled WGS sequence"/>
</dbReference>
<protein>
    <recommendedName>
        <fullName evidence="6">G-protein coupled receptors family 1 profile domain-containing protein</fullName>
    </recommendedName>
</protein>
<keyword evidence="8" id="KW-1185">Reference proteome</keyword>